<name>A0A9D3UHL3_9ROSI</name>
<keyword evidence="2" id="KW-1185">Reference proteome</keyword>
<proteinExistence type="predicted"/>
<dbReference type="EMBL" id="JAIQCV010000011">
    <property type="protein sequence ID" value="KAH1045417.1"/>
    <property type="molecule type" value="Genomic_DNA"/>
</dbReference>
<dbReference type="Proteomes" id="UP000828251">
    <property type="component" value="Unassembled WGS sequence"/>
</dbReference>
<organism evidence="1 2">
    <name type="scientific">Gossypium stocksii</name>
    <dbReference type="NCBI Taxonomy" id="47602"/>
    <lineage>
        <taxon>Eukaryota</taxon>
        <taxon>Viridiplantae</taxon>
        <taxon>Streptophyta</taxon>
        <taxon>Embryophyta</taxon>
        <taxon>Tracheophyta</taxon>
        <taxon>Spermatophyta</taxon>
        <taxon>Magnoliopsida</taxon>
        <taxon>eudicotyledons</taxon>
        <taxon>Gunneridae</taxon>
        <taxon>Pentapetalae</taxon>
        <taxon>rosids</taxon>
        <taxon>malvids</taxon>
        <taxon>Malvales</taxon>
        <taxon>Malvaceae</taxon>
        <taxon>Malvoideae</taxon>
        <taxon>Gossypium</taxon>
    </lineage>
</organism>
<comment type="caution">
    <text evidence="1">The sequence shown here is derived from an EMBL/GenBank/DDBJ whole genome shotgun (WGS) entry which is preliminary data.</text>
</comment>
<protein>
    <submittedName>
        <fullName evidence="1">Uncharacterized protein</fullName>
    </submittedName>
</protein>
<dbReference type="AlphaFoldDB" id="A0A9D3UHL3"/>
<evidence type="ECO:0000313" key="2">
    <source>
        <dbReference type="Proteomes" id="UP000828251"/>
    </source>
</evidence>
<accession>A0A9D3UHL3</accession>
<evidence type="ECO:0000313" key="1">
    <source>
        <dbReference type="EMBL" id="KAH1045417.1"/>
    </source>
</evidence>
<dbReference type="PROSITE" id="PS51257">
    <property type="entry name" value="PROKAR_LIPOPROTEIN"/>
    <property type="match status" value="1"/>
</dbReference>
<sequence>MSRLRLPPYHHHIRWPVVTATSLQPLFQACMVLGMEVDVIWAVVAEARVAVASGEVSGCMVLEGRWLGFQKF</sequence>
<reference evidence="1 2" key="1">
    <citation type="journal article" date="2021" name="Plant Biotechnol. J.">
        <title>Multi-omics assisted identification of the key and species-specific regulatory components of drought-tolerant mechanisms in Gossypium stocksii.</title>
        <authorList>
            <person name="Yu D."/>
            <person name="Ke L."/>
            <person name="Zhang D."/>
            <person name="Wu Y."/>
            <person name="Sun Y."/>
            <person name="Mei J."/>
            <person name="Sun J."/>
            <person name="Sun Y."/>
        </authorList>
    </citation>
    <scope>NUCLEOTIDE SEQUENCE [LARGE SCALE GENOMIC DNA]</scope>
    <source>
        <strain evidence="2">cv. E1</strain>
        <tissue evidence="1">Leaf</tissue>
    </source>
</reference>
<gene>
    <name evidence="1" type="ORF">J1N35_036201</name>
</gene>